<evidence type="ECO:0000259" key="10">
    <source>
        <dbReference type="PROSITE" id="PS51186"/>
    </source>
</evidence>
<dbReference type="InterPro" id="IPR024170">
    <property type="entry name" value="Aminoglycoside_N6-AcTrfrase"/>
</dbReference>
<dbReference type="Proteomes" id="UP000182258">
    <property type="component" value="Unassembled WGS sequence"/>
</dbReference>
<evidence type="ECO:0000256" key="4">
    <source>
        <dbReference type="ARBA" id="ARBA00022679"/>
    </source>
</evidence>
<feature type="domain" description="N-acetyltransferase" evidence="10">
    <location>
        <begin position="2"/>
        <end position="149"/>
    </location>
</feature>
<dbReference type="PROSITE" id="PS51186">
    <property type="entry name" value="GNAT"/>
    <property type="match status" value="1"/>
</dbReference>
<evidence type="ECO:0000256" key="1">
    <source>
        <dbReference type="ARBA" id="ARBA00011738"/>
    </source>
</evidence>
<dbReference type="InterPro" id="IPR016181">
    <property type="entry name" value="Acyl_CoA_acyltransferase"/>
</dbReference>
<evidence type="ECO:0000256" key="5">
    <source>
        <dbReference type="ARBA" id="ARBA00023251"/>
    </source>
</evidence>
<evidence type="ECO:0000256" key="7">
    <source>
        <dbReference type="ARBA" id="ARBA00029660"/>
    </source>
</evidence>
<dbReference type="Pfam" id="PF00583">
    <property type="entry name" value="Acetyltransf_1"/>
    <property type="match status" value="1"/>
</dbReference>
<evidence type="ECO:0000313" key="11">
    <source>
        <dbReference type="EMBL" id="SFC23653.1"/>
    </source>
</evidence>
<dbReference type="PIRSF" id="PIRSF000452">
    <property type="entry name" value="6-N-acetyltransf"/>
    <property type="match status" value="1"/>
</dbReference>
<accession>A0A1I1HQB5</accession>
<evidence type="ECO:0000256" key="8">
    <source>
        <dbReference type="ARBA" id="ARBA00048923"/>
    </source>
</evidence>
<comment type="catalytic activity">
    <reaction evidence="8 9">
        <text>kanamycin B + acetyl-CoA = N(6')-acetylkanamycin B + CoA + H(+)</text>
        <dbReference type="Rhea" id="RHEA:16449"/>
        <dbReference type="ChEBI" id="CHEBI:15378"/>
        <dbReference type="ChEBI" id="CHEBI:57287"/>
        <dbReference type="ChEBI" id="CHEBI:57288"/>
        <dbReference type="ChEBI" id="CHEBI:58390"/>
        <dbReference type="ChEBI" id="CHEBI:58549"/>
        <dbReference type="EC" id="2.3.1.82"/>
    </reaction>
</comment>
<dbReference type="InterPro" id="IPR000182">
    <property type="entry name" value="GNAT_dom"/>
</dbReference>
<keyword evidence="5 9" id="KW-0046">Antibiotic resistance</keyword>
<organism evidence="11 12">
    <name type="scientific">Devosia psychrophila</name>
    <dbReference type="NCBI Taxonomy" id="728005"/>
    <lineage>
        <taxon>Bacteria</taxon>
        <taxon>Pseudomonadati</taxon>
        <taxon>Pseudomonadota</taxon>
        <taxon>Alphaproteobacteria</taxon>
        <taxon>Hyphomicrobiales</taxon>
        <taxon>Devosiaceae</taxon>
        <taxon>Devosia</taxon>
    </lineage>
</organism>
<evidence type="ECO:0000256" key="3">
    <source>
        <dbReference type="ARBA" id="ARBA00017677"/>
    </source>
</evidence>
<dbReference type="AlphaFoldDB" id="A0A1I1HQB5"/>
<evidence type="ECO:0000256" key="9">
    <source>
        <dbReference type="PIRNR" id="PIRNR000452"/>
    </source>
</evidence>
<dbReference type="PANTHER" id="PTHR43877">
    <property type="entry name" value="AMINOALKYLPHOSPHONATE N-ACETYLTRANSFERASE-RELATED-RELATED"/>
    <property type="match status" value="1"/>
</dbReference>
<dbReference type="Gene3D" id="3.40.630.30">
    <property type="match status" value="1"/>
</dbReference>
<dbReference type="EC" id="2.3.1.82" evidence="2 9"/>
<reference evidence="11 12" key="1">
    <citation type="submission" date="2016-10" db="EMBL/GenBank/DDBJ databases">
        <authorList>
            <person name="de Groot N.N."/>
        </authorList>
    </citation>
    <scope>NUCLEOTIDE SEQUENCE [LARGE SCALE GENOMIC DNA]</scope>
    <source>
        <strain evidence="11 12">CGMCC 1.10210</strain>
    </source>
</reference>
<dbReference type="InterPro" id="IPR050832">
    <property type="entry name" value="Bact_Acetyltransf"/>
</dbReference>
<sequence>MITIAAMAIVDVDDFAALRHALCPFDCVGEHREELVKALAAPARCINLIARWQGGTAAGFAEASIRHDYVNGCHTSPVGFLEGIYVDPHYRRAGVASQLVLAVEDWVRRNNCTELASDAALDNDQSHGMHDALGFIETQRVVYFRKALL</sequence>
<keyword evidence="4 9" id="KW-0808">Transferase</keyword>
<evidence type="ECO:0000256" key="6">
    <source>
        <dbReference type="ARBA" id="ARBA00023315"/>
    </source>
</evidence>
<evidence type="ECO:0000313" key="12">
    <source>
        <dbReference type="Proteomes" id="UP000182258"/>
    </source>
</evidence>
<comment type="subunit">
    <text evidence="1 9">Homodimer.</text>
</comment>
<proteinExistence type="predicted"/>
<dbReference type="GO" id="GO:0047663">
    <property type="term" value="F:aminoglycoside 6'-N-acetyltransferase activity"/>
    <property type="evidence" value="ECO:0007669"/>
    <property type="project" value="UniProtKB-EC"/>
</dbReference>
<dbReference type="SUPFAM" id="SSF55729">
    <property type="entry name" value="Acyl-CoA N-acyltransferases (Nat)"/>
    <property type="match status" value="1"/>
</dbReference>
<comment type="function">
    <text evidence="9">Catalyzes the transfer of an acetyl group from acetyl-CoA to the 6'-amino group of aminoglycoside molecules conferring resistance to antibiotics containing the purpurosamine ring.</text>
</comment>
<dbReference type="EMBL" id="FOMB01000003">
    <property type="protein sequence ID" value="SFC23653.1"/>
    <property type="molecule type" value="Genomic_DNA"/>
</dbReference>
<dbReference type="GO" id="GO:0046677">
    <property type="term" value="P:response to antibiotic"/>
    <property type="evidence" value="ECO:0007669"/>
    <property type="project" value="UniProtKB-KW"/>
</dbReference>
<gene>
    <name evidence="11" type="ORF">SAMN04488059_103107</name>
</gene>
<dbReference type="STRING" id="728005.SAMN04488059_103107"/>
<protein>
    <recommendedName>
        <fullName evidence="3 9">Aminoglycoside N(6')-acetyltransferase type 1</fullName>
        <ecNumber evidence="2 9">2.3.1.82</ecNumber>
    </recommendedName>
    <alternativeName>
        <fullName evidence="7 9">Aminoglycoside resistance protein</fullName>
    </alternativeName>
</protein>
<dbReference type="NCBIfam" id="NF043067">
    <property type="entry name" value="AAC_6p_group_E"/>
    <property type="match status" value="1"/>
</dbReference>
<evidence type="ECO:0000256" key="2">
    <source>
        <dbReference type="ARBA" id="ARBA00012888"/>
    </source>
</evidence>
<dbReference type="CDD" id="cd04301">
    <property type="entry name" value="NAT_SF"/>
    <property type="match status" value="1"/>
</dbReference>
<name>A0A1I1HQB5_9HYPH</name>
<keyword evidence="6 9" id="KW-0012">Acyltransferase</keyword>